<evidence type="ECO:0000259" key="20">
    <source>
        <dbReference type="PROSITE" id="PS50011"/>
    </source>
</evidence>
<keyword evidence="6" id="KW-0519">Myristate</keyword>
<dbReference type="EC" id="2.7.10.2" evidence="16"/>
<dbReference type="Gene3D" id="1.10.510.10">
    <property type="entry name" value="Transferase(Phosphotransferase) domain 1"/>
    <property type="match status" value="1"/>
</dbReference>
<keyword evidence="7 15" id="KW-0547">Nucleotide-binding</keyword>
<reference evidence="21 23" key="1">
    <citation type="submission" date="2018-03" db="EMBL/GenBank/DDBJ databases">
        <title>Draft genome sequence of Rohu Carp (Labeo rohita).</title>
        <authorList>
            <person name="Das P."/>
            <person name="Kushwaha B."/>
            <person name="Joshi C.G."/>
            <person name="Kumar D."/>
            <person name="Nagpure N.S."/>
            <person name="Sahoo L."/>
            <person name="Das S.P."/>
            <person name="Bit A."/>
            <person name="Patnaik S."/>
            <person name="Meher P.K."/>
            <person name="Jayasankar P."/>
            <person name="Koringa P.G."/>
            <person name="Patel N.V."/>
            <person name="Hinsu A.T."/>
            <person name="Kumar R."/>
            <person name="Pandey M."/>
            <person name="Agarwal S."/>
            <person name="Srivastava S."/>
            <person name="Singh M."/>
            <person name="Iquebal M.A."/>
            <person name="Jaiswal S."/>
            <person name="Angadi U.B."/>
            <person name="Kumar N."/>
            <person name="Raza M."/>
            <person name="Shah T.M."/>
            <person name="Rai A."/>
            <person name="Jena J.K."/>
        </authorList>
    </citation>
    <scope>NUCLEOTIDE SEQUENCE [LARGE SCALE GENOMIC DNA]</scope>
    <source>
        <strain evidence="21">DASCIFA01</strain>
        <tissue evidence="21">Testis</tissue>
    </source>
</reference>
<dbReference type="CDD" id="cd11847">
    <property type="entry name" value="SH3_Brk"/>
    <property type="match status" value="1"/>
</dbReference>
<protein>
    <recommendedName>
        <fullName evidence="16">Tyrosine-protein kinase</fullName>
        <ecNumber evidence="16">2.7.10.2</ecNumber>
    </recommendedName>
</protein>
<dbReference type="InterPro" id="IPR036028">
    <property type="entry name" value="SH3-like_dom_sf"/>
</dbReference>
<evidence type="ECO:0000259" key="18">
    <source>
        <dbReference type="PROSITE" id="PS50001"/>
    </source>
</evidence>
<keyword evidence="10 13" id="KW-0727">SH2 domain</keyword>
<dbReference type="EMBL" id="QBIY01012564">
    <property type="protein sequence ID" value="RXN23194.1"/>
    <property type="molecule type" value="Genomic_DNA"/>
</dbReference>
<dbReference type="PRINTS" id="PR00401">
    <property type="entry name" value="SH2DOMAIN"/>
</dbReference>
<dbReference type="Gene3D" id="3.30.505.10">
    <property type="entry name" value="SH2 domain"/>
    <property type="match status" value="1"/>
</dbReference>
<dbReference type="GO" id="GO:0004715">
    <property type="term" value="F:non-membrane spanning protein tyrosine kinase activity"/>
    <property type="evidence" value="ECO:0007669"/>
    <property type="project" value="UniProtKB-EC"/>
</dbReference>
<dbReference type="FunFam" id="2.30.30.40:FF:000229">
    <property type="entry name" value="Tyrosine-protein kinase"/>
    <property type="match status" value="1"/>
</dbReference>
<evidence type="ECO:0000256" key="1">
    <source>
        <dbReference type="ARBA" id="ARBA00004496"/>
    </source>
</evidence>
<keyword evidence="4" id="KW-0597">Phosphoprotein</keyword>
<feature type="compositionally biased region" description="Polar residues" evidence="17">
    <location>
        <begin position="30"/>
        <end position="51"/>
    </location>
</feature>
<dbReference type="GO" id="GO:0005524">
    <property type="term" value="F:ATP binding"/>
    <property type="evidence" value="ECO:0007669"/>
    <property type="project" value="UniProtKB-UniRule"/>
</dbReference>
<dbReference type="InterPro" id="IPR000719">
    <property type="entry name" value="Prot_kinase_dom"/>
</dbReference>
<comment type="similarity">
    <text evidence="16">Belongs to the protein kinase superfamily. Tyr protein kinase family.</text>
</comment>
<evidence type="ECO:0000256" key="4">
    <source>
        <dbReference type="ARBA" id="ARBA00022553"/>
    </source>
</evidence>
<dbReference type="PRINTS" id="PR00109">
    <property type="entry name" value="TYRKINASE"/>
</dbReference>
<dbReference type="Pfam" id="PF07714">
    <property type="entry name" value="PK_Tyr_Ser-Thr"/>
    <property type="match status" value="1"/>
</dbReference>
<name>A0A498MUS6_LABRO</name>
<dbReference type="FunFam" id="1.10.510.10:FF:000554">
    <property type="entry name" value="Predicted protein"/>
    <property type="match status" value="1"/>
</dbReference>
<dbReference type="Proteomes" id="UP000290572">
    <property type="component" value="Unassembled WGS sequence"/>
</dbReference>
<dbReference type="SMART" id="SM00219">
    <property type="entry name" value="TyrKc"/>
    <property type="match status" value="1"/>
</dbReference>
<dbReference type="Gene3D" id="2.30.30.40">
    <property type="entry name" value="SH3 Domains"/>
    <property type="match status" value="1"/>
</dbReference>
<feature type="domain" description="SH3" evidence="19">
    <location>
        <begin position="52"/>
        <end position="116"/>
    </location>
</feature>
<comment type="caution">
    <text evidence="21">The sequence shown here is derived from an EMBL/GenBank/DDBJ whole genome shotgun (WGS) entry which is preliminary data.</text>
</comment>
<dbReference type="InterPro" id="IPR017441">
    <property type="entry name" value="Protein_kinase_ATP_BS"/>
</dbReference>
<keyword evidence="2 14" id="KW-0728">SH3 domain</keyword>
<evidence type="ECO:0000313" key="21">
    <source>
        <dbReference type="EMBL" id="RXN23194.1"/>
    </source>
</evidence>
<feature type="binding site" evidence="15">
    <location>
        <position position="268"/>
    </location>
    <ligand>
        <name>ATP</name>
        <dbReference type="ChEBI" id="CHEBI:30616"/>
    </ligand>
</feature>
<evidence type="ECO:0000256" key="7">
    <source>
        <dbReference type="ARBA" id="ARBA00022741"/>
    </source>
</evidence>
<feature type="domain" description="SH2" evidence="18">
    <location>
        <begin position="122"/>
        <end position="215"/>
    </location>
</feature>
<dbReference type="InterPro" id="IPR020635">
    <property type="entry name" value="Tyr_kinase_cat_dom"/>
</dbReference>
<feature type="region of interest" description="Disordered" evidence="17">
    <location>
        <begin position="25"/>
        <end position="51"/>
    </location>
</feature>
<evidence type="ECO:0000256" key="12">
    <source>
        <dbReference type="ARBA" id="ARBA00023288"/>
    </source>
</evidence>
<evidence type="ECO:0000256" key="15">
    <source>
        <dbReference type="PROSITE-ProRule" id="PRU10141"/>
    </source>
</evidence>
<dbReference type="EMBL" id="QBIY01011788">
    <property type="protein sequence ID" value="RXN29418.1"/>
    <property type="molecule type" value="Genomic_DNA"/>
</dbReference>
<evidence type="ECO:0000259" key="19">
    <source>
        <dbReference type="PROSITE" id="PS50002"/>
    </source>
</evidence>
<evidence type="ECO:0000256" key="9">
    <source>
        <dbReference type="ARBA" id="ARBA00022840"/>
    </source>
</evidence>
<evidence type="ECO:0000256" key="17">
    <source>
        <dbReference type="SAM" id="MobiDB-lite"/>
    </source>
</evidence>
<dbReference type="GO" id="GO:0005737">
    <property type="term" value="C:cytoplasm"/>
    <property type="evidence" value="ECO:0007669"/>
    <property type="project" value="UniProtKB-SubCell"/>
</dbReference>
<evidence type="ECO:0000256" key="6">
    <source>
        <dbReference type="ARBA" id="ARBA00022707"/>
    </source>
</evidence>
<dbReference type="SUPFAM" id="SSF50044">
    <property type="entry name" value="SH3-domain"/>
    <property type="match status" value="1"/>
</dbReference>
<comment type="catalytic activity">
    <reaction evidence="16">
        <text>L-tyrosyl-[protein] + ATP = O-phospho-L-tyrosyl-[protein] + ADP + H(+)</text>
        <dbReference type="Rhea" id="RHEA:10596"/>
        <dbReference type="Rhea" id="RHEA-COMP:10136"/>
        <dbReference type="Rhea" id="RHEA-COMP:20101"/>
        <dbReference type="ChEBI" id="CHEBI:15378"/>
        <dbReference type="ChEBI" id="CHEBI:30616"/>
        <dbReference type="ChEBI" id="CHEBI:46858"/>
        <dbReference type="ChEBI" id="CHEBI:61978"/>
        <dbReference type="ChEBI" id="CHEBI:456216"/>
        <dbReference type="EC" id="2.7.10.2"/>
    </reaction>
</comment>
<keyword evidence="8 16" id="KW-0418">Kinase</keyword>
<dbReference type="AlphaFoldDB" id="A0A498MUS6"/>
<keyword evidence="23" id="KW-1185">Reference proteome</keyword>
<evidence type="ECO:0000256" key="11">
    <source>
        <dbReference type="ARBA" id="ARBA00023137"/>
    </source>
</evidence>
<dbReference type="InterPro" id="IPR036860">
    <property type="entry name" value="SH2_dom_sf"/>
</dbReference>
<dbReference type="InterPro" id="IPR000980">
    <property type="entry name" value="SH2"/>
</dbReference>
<dbReference type="PROSITE" id="PS50002">
    <property type="entry name" value="SH3"/>
    <property type="match status" value="1"/>
</dbReference>
<dbReference type="InterPro" id="IPR011009">
    <property type="entry name" value="Kinase-like_dom_sf"/>
</dbReference>
<evidence type="ECO:0000256" key="14">
    <source>
        <dbReference type="PROSITE-ProRule" id="PRU00192"/>
    </source>
</evidence>
<dbReference type="InterPro" id="IPR050198">
    <property type="entry name" value="Non-receptor_tyrosine_kinases"/>
</dbReference>
<keyword evidence="12" id="KW-0449">Lipoprotein</keyword>
<evidence type="ECO:0000313" key="23">
    <source>
        <dbReference type="Proteomes" id="UP000290572"/>
    </source>
</evidence>
<dbReference type="Pfam" id="PF00018">
    <property type="entry name" value="SH3_1"/>
    <property type="match status" value="1"/>
</dbReference>
<dbReference type="SUPFAM" id="SSF55550">
    <property type="entry name" value="SH2 domain"/>
    <property type="match status" value="1"/>
</dbReference>
<keyword evidence="3" id="KW-0963">Cytoplasm</keyword>
<evidence type="ECO:0000256" key="13">
    <source>
        <dbReference type="PROSITE-ProRule" id="PRU00191"/>
    </source>
</evidence>
<proteinExistence type="inferred from homology"/>
<organism evidence="21 23">
    <name type="scientific">Labeo rohita</name>
    <name type="common">Indian major carp</name>
    <name type="synonym">Cyprinus rohita</name>
    <dbReference type="NCBI Taxonomy" id="84645"/>
    <lineage>
        <taxon>Eukaryota</taxon>
        <taxon>Metazoa</taxon>
        <taxon>Chordata</taxon>
        <taxon>Craniata</taxon>
        <taxon>Vertebrata</taxon>
        <taxon>Euteleostomi</taxon>
        <taxon>Actinopterygii</taxon>
        <taxon>Neopterygii</taxon>
        <taxon>Teleostei</taxon>
        <taxon>Ostariophysi</taxon>
        <taxon>Cypriniformes</taxon>
        <taxon>Cyprinidae</taxon>
        <taxon>Labeoninae</taxon>
        <taxon>Labeonini</taxon>
        <taxon>Labeo</taxon>
    </lineage>
</organism>
<evidence type="ECO:0000256" key="10">
    <source>
        <dbReference type="ARBA" id="ARBA00022999"/>
    </source>
</evidence>
<evidence type="ECO:0000256" key="3">
    <source>
        <dbReference type="ARBA" id="ARBA00022490"/>
    </source>
</evidence>
<sequence length="460" mass="52513">MSKDGRSSCPSIGALCERLFRSSKTEVEQPANTEKLQAQNAPNPPSVSASEPNGEIYMALWPFQARADEELSFQEGEQFQICERQGDWCTALKLDRNGRVTARGFVPQNYLARRKTVKEQPWYFGTLNRFETQNLLLAPENGVGAFLVRHSEKDHIGCVLSVVISDREVQHVKIHQNQNESFYLYQSEKFHSLEMLVEHYKRNILNCGICLTRPCARPEPKTQDLSHQTVDDWELPKEEFTLEEELGKGFFADVYRGKWKGMVSVAIKILKNNGEEGQNLEPQELIEMASQVADGMAYLEEQKSIHRDLAARNVLVGPNYICKVADFGLARIIKDPFYSSEDKTIPYKWCAPEAISHGRFSNKSDVWSFGVLLYEIFSYGGVPYPALSNQEVYRMITSGYRMPSPPKCPSHIYDIMLMCWKDSADERPYFNELKRLLENSCTRYMELSCSDTSDPAEGIS</sequence>
<keyword evidence="11 16" id="KW-0829">Tyrosine-protein kinase</keyword>
<dbReference type="PRINTS" id="PR00452">
    <property type="entry name" value="SH3DOMAIN"/>
</dbReference>
<dbReference type="SUPFAM" id="SSF56112">
    <property type="entry name" value="Protein kinase-like (PK-like)"/>
    <property type="match status" value="1"/>
</dbReference>
<dbReference type="SMART" id="SM00252">
    <property type="entry name" value="SH2"/>
    <property type="match status" value="1"/>
</dbReference>
<dbReference type="PROSITE" id="PS50011">
    <property type="entry name" value="PROTEIN_KINASE_DOM"/>
    <property type="match status" value="1"/>
</dbReference>
<accession>A0A498MUS6</accession>
<evidence type="ECO:0000313" key="22">
    <source>
        <dbReference type="EMBL" id="RXN29418.1"/>
    </source>
</evidence>
<dbReference type="PROSITE" id="PS50001">
    <property type="entry name" value="SH2"/>
    <property type="match status" value="1"/>
</dbReference>
<dbReference type="STRING" id="84645.A0A498MUS6"/>
<keyword evidence="5 16" id="KW-0808">Transferase</keyword>
<comment type="subcellular location">
    <subcellularLocation>
        <location evidence="1">Cytoplasm</location>
    </subcellularLocation>
</comment>
<evidence type="ECO:0000256" key="16">
    <source>
        <dbReference type="RuleBase" id="RU362096"/>
    </source>
</evidence>
<dbReference type="PANTHER" id="PTHR24418">
    <property type="entry name" value="TYROSINE-PROTEIN KINASE"/>
    <property type="match status" value="1"/>
</dbReference>
<dbReference type="InterPro" id="IPR001245">
    <property type="entry name" value="Ser-Thr/Tyr_kinase_cat_dom"/>
</dbReference>
<dbReference type="PROSITE" id="PS00107">
    <property type="entry name" value="PROTEIN_KINASE_ATP"/>
    <property type="match status" value="1"/>
</dbReference>
<feature type="domain" description="Protein kinase" evidence="20">
    <location>
        <begin position="135"/>
        <end position="445"/>
    </location>
</feature>
<dbReference type="InterPro" id="IPR001452">
    <property type="entry name" value="SH3_domain"/>
</dbReference>
<dbReference type="Pfam" id="PF00017">
    <property type="entry name" value="SH2"/>
    <property type="match status" value="1"/>
</dbReference>
<evidence type="ECO:0000256" key="2">
    <source>
        <dbReference type="ARBA" id="ARBA00022443"/>
    </source>
</evidence>
<keyword evidence="9 15" id="KW-0067">ATP-binding</keyword>
<dbReference type="SMART" id="SM00326">
    <property type="entry name" value="SH3"/>
    <property type="match status" value="1"/>
</dbReference>
<evidence type="ECO:0000256" key="5">
    <source>
        <dbReference type="ARBA" id="ARBA00022679"/>
    </source>
</evidence>
<evidence type="ECO:0000256" key="8">
    <source>
        <dbReference type="ARBA" id="ARBA00022777"/>
    </source>
</evidence>
<gene>
    <name evidence="22" type="ORF">ROHU_018544</name>
    <name evidence="21" type="ORF">ROHU_023009</name>
</gene>